<evidence type="ECO:0000313" key="1">
    <source>
        <dbReference type="EMBL" id="MFK4272113.1"/>
    </source>
</evidence>
<keyword evidence="2" id="KW-1185">Reference proteome</keyword>
<dbReference type="RefSeq" id="WP_404748630.1">
    <property type="nucleotide sequence ID" value="NZ_JBJDQH010000023.1"/>
</dbReference>
<dbReference type="Proteomes" id="UP001620295">
    <property type="component" value="Unassembled WGS sequence"/>
</dbReference>
<dbReference type="InterPro" id="IPR036188">
    <property type="entry name" value="FAD/NAD-bd_sf"/>
</dbReference>
<comment type="caution">
    <text evidence="1">The sequence shown here is derived from an EMBL/GenBank/DDBJ whole genome shotgun (WGS) entry which is preliminary data.</text>
</comment>
<protein>
    <submittedName>
        <fullName evidence="1">NAD(P)/FAD-dependent oxidoreductase</fullName>
        <ecNumber evidence="1">1.-.-.-</ecNumber>
    </submittedName>
</protein>
<dbReference type="Gene3D" id="3.50.50.60">
    <property type="entry name" value="FAD/NAD(P)-binding domain"/>
    <property type="match status" value="1"/>
</dbReference>
<keyword evidence="1" id="KW-0560">Oxidoreductase</keyword>
<dbReference type="Gene3D" id="3.30.9.100">
    <property type="match status" value="1"/>
</dbReference>
<dbReference type="EMBL" id="JBJDQH010000023">
    <property type="protein sequence ID" value="MFK4272113.1"/>
    <property type="molecule type" value="Genomic_DNA"/>
</dbReference>
<organism evidence="1 2">
    <name type="scientific">Streptomyces milbemycinicus</name>
    <dbReference type="NCBI Taxonomy" id="476552"/>
    <lineage>
        <taxon>Bacteria</taxon>
        <taxon>Bacillati</taxon>
        <taxon>Actinomycetota</taxon>
        <taxon>Actinomycetes</taxon>
        <taxon>Kitasatosporales</taxon>
        <taxon>Streptomycetaceae</taxon>
        <taxon>Streptomyces</taxon>
    </lineage>
</organism>
<sequence>MRRAVVLGGSVAGLLAARVLSDHADEVIVLERDDIAPSGDFGGGQGPRPGVPQGTQMHALLDAGRRQIDHWLPGFATELVADGAALADTGTDVHHYLEGRLKVMVDGVEMISATRPFLESHLRRRVLALGNLRLVTGRVRGLAFTGDRVSGVRYLAGQLTGAEAGDVAGSAADEEVLEADLVVDATGRASRIGAWLREGGWPEPRTRRMHVDLGYATALFRRPEGSDGATLAQSLATLPDGRLRLGTLGRVEGDRWIALVAGYADDRPGRELQEFLLRCKEDPAAPFRQLAEDGEPIAEPVAYRHPDNRRRDFHRLDRFPAGLLAIGDTLASFNPIYGQGMSSAAIHASCLAAHLESGQSPRDPAWSYFKRVRAVVDDAWQTSAVNDLKLPHVTGPRPRGFKVAARLSDLIVRASVTDPVIHRRFLDVAHMLSPVKTLMRPGTVLRAARAVRKQDTPAAGAPLDVTV</sequence>
<gene>
    <name evidence="1" type="ORF">ACI2L5_45565</name>
</gene>
<evidence type="ECO:0000313" key="2">
    <source>
        <dbReference type="Proteomes" id="UP001620295"/>
    </source>
</evidence>
<proteinExistence type="predicted"/>
<dbReference type="SUPFAM" id="SSF51905">
    <property type="entry name" value="FAD/NAD(P)-binding domain"/>
    <property type="match status" value="1"/>
</dbReference>
<dbReference type="GO" id="GO:0016491">
    <property type="term" value="F:oxidoreductase activity"/>
    <property type="evidence" value="ECO:0007669"/>
    <property type="project" value="UniProtKB-KW"/>
</dbReference>
<dbReference type="PANTHER" id="PTHR43422:SF3">
    <property type="entry name" value="THIAMINE THIAZOLE SYNTHASE"/>
    <property type="match status" value="1"/>
</dbReference>
<dbReference type="PANTHER" id="PTHR43422">
    <property type="entry name" value="THIAMINE THIAZOLE SYNTHASE"/>
    <property type="match status" value="1"/>
</dbReference>
<name>A0ABW8M2M7_9ACTN</name>
<reference evidence="1 2" key="1">
    <citation type="submission" date="2024-11" db="EMBL/GenBank/DDBJ databases">
        <title>The Natural Products Discovery Center: Release of the First 8490 Sequenced Strains for Exploring Actinobacteria Biosynthetic Diversity.</title>
        <authorList>
            <person name="Kalkreuter E."/>
            <person name="Kautsar S.A."/>
            <person name="Yang D."/>
            <person name="Bader C.D."/>
            <person name="Teijaro C.N."/>
            <person name="Fluegel L."/>
            <person name="Davis C.M."/>
            <person name="Simpson J.R."/>
            <person name="Lauterbach L."/>
            <person name="Steele A.D."/>
            <person name="Gui C."/>
            <person name="Meng S."/>
            <person name="Li G."/>
            <person name="Viehrig K."/>
            <person name="Ye F."/>
            <person name="Su P."/>
            <person name="Kiefer A.F."/>
            <person name="Nichols A."/>
            <person name="Cepeda A.J."/>
            <person name="Yan W."/>
            <person name="Fan B."/>
            <person name="Jiang Y."/>
            <person name="Adhikari A."/>
            <person name="Zheng C.-J."/>
            <person name="Schuster L."/>
            <person name="Cowan T.M."/>
            <person name="Smanski M.J."/>
            <person name="Chevrette M.G."/>
            <person name="De Carvalho L.P.S."/>
            <person name="Shen B."/>
        </authorList>
    </citation>
    <scope>NUCLEOTIDE SEQUENCE [LARGE SCALE GENOMIC DNA]</scope>
    <source>
        <strain evidence="1 2">NPDC020863</strain>
    </source>
</reference>
<dbReference type="EC" id="1.-.-.-" evidence="1"/>
<accession>A0ABW8M2M7</accession>